<feature type="region of interest" description="Disordered" evidence="8">
    <location>
        <begin position="23"/>
        <end position="42"/>
    </location>
</feature>
<keyword evidence="3 7" id="KW-0238">DNA-binding</keyword>
<gene>
    <name evidence="10" type="primary">foxj2</name>
</gene>
<reference evidence="10" key="1">
    <citation type="submission" date="2021-06" db="EMBL/GenBank/DDBJ databases">
        <authorList>
            <consortium name="Wellcome Sanger Institute Data Sharing"/>
        </authorList>
    </citation>
    <scope>NUCLEOTIDE SEQUENCE [LARGE SCALE GENOMIC DNA]</scope>
</reference>
<dbReference type="SUPFAM" id="SSF46785">
    <property type="entry name" value="Winged helix' DNA-binding domain"/>
    <property type="match status" value="1"/>
</dbReference>
<dbReference type="InterPro" id="IPR036388">
    <property type="entry name" value="WH-like_DNA-bd_sf"/>
</dbReference>
<dbReference type="PANTHER" id="PTHR46078">
    <property type="entry name" value="FORKHEAD BOX PROTEIN J2 FAMILY MEMBER"/>
    <property type="match status" value="1"/>
</dbReference>
<dbReference type="GO" id="GO:0000981">
    <property type="term" value="F:DNA-binding transcription factor activity, RNA polymerase II-specific"/>
    <property type="evidence" value="ECO:0007669"/>
    <property type="project" value="TreeGrafter"/>
</dbReference>
<dbReference type="PANTHER" id="PTHR46078:SF4">
    <property type="entry name" value="FORKHEAD BOX J2"/>
    <property type="match status" value="1"/>
</dbReference>
<evidence type="ECO:0000256" key="1">
    <source>
        <dbReference type="ARBA" id="ARBA00004123"/>
    </source>
</evidence>
<keyword evidence="4" id="KW-0804">Transcription</keyword>
<feature type="domain" description="Fork-head" evidence="9">
    <location>
        <begin position="44"/>
        <end position="127"/>
    </location>
</feature>
<evidence type="ECO:0000256" key="8">
    <source>
        <dbReference type="SAM" id="MobiDB-lite"/>
    </source>
</evidence>
<feature type="region of interest" description="Disordered" evidence="8">
    <location>
        <begin position="103"/>
        <end position="175"/>
    </location>
</feature>
<proteinExistence type="predicted"/>
<reference evidence="10" key="3">
    <citation type="submission" date="2025-09" db="UniProtKB">
        <authorList>
            <consortium name="Ensembl"/>
        </authorList>
    </citation>
    <scope>IDENTIFICATION</scope>
</reference>
<dbReference type="GO" id="GO:0000978">
    <property type="term" value="F:RNA polymerase II cis-regulatory region sequence-specific DNA binding"/>
    <property type="evidence" value="ECO:0007669"/>
    <property type="project" value="TreeGrafter"/>
</dbReference>
<organism evidence="10 11">
    <name type="scientific">Erpetoichthys calabaricus</name>
    <name type="common">Rope fish</name>
    <name type="synonym">Calamoichthys calabaricus</name>
    <dbReference type="NCBI Taxonomy" id="27687"/>
    <lineage>
        <taxon>Eukaryota</taxon>
        <taxon>Metazoa</taxon>
        <taxon>Chordata</taxon>
        <taxon>Craniata</taxon>
        <taxon>Vertebrata</taxon>
        <taxon>Euteleostomi</taxon>
        <taxon>Actinopterygii</taxon>
        <taxon>Polypteriformes</taxon>
        <taxon>Polypteridae</taxon>
        <taxon>Erpetoichthys</taxon>
    </lineage>
</organism>
<dbReference type="SMART" id="SM00339">
    <property type="entry name" value="FH"/>
    <property type="match status" value="1"/>
</dbReference>
<dbReference type="InterPro" id="IPR045912">
    <property type="entry name" value="FOXJ2/3-like"/>
</dbReference>
<dbReference type="Proteomes" id="UP000694620">
    <property type="component" value="Chromosome 9"/>
</dbReference>
<evidence type="ECO:0000256" key="2">
    <source>
        <dbReference type="ARBA" id="ARBA00023015"/>
    </source>
</evidence>
<evidence type="ECO:0000256" key="7">
    <source>
        <dbReference type="PROSITE-ProRule" id="PRU00089"/>
    </source>
</evidence>
<evidence type="ECO:0000313" key="11">
    <source>
        <dbReference type="Proteomes" id="UP000694620"/>
    </source>
</evidence>
<dbReference type="FunFam" id="1.10.10.10:FF:000135">
    <property type="entry name" value="forkhead box protein G1"/>
    <property type="match status" value="1"/>
</dbReference>
<dbReference type="InterPro" id="IPR018122">
    <property type="entry name" value="TF_fork_head_CS_1"/>
</dbReference>
<evidence type="ECO:0000256" key="6">
    <source>
        <dbReference type="ARBA" id="ARBA00034868"/>
    </source>
</evidence>
<dbReference type="PROSITE" id="PS00658">
    <property type="entry name" value="FORK_HEAD_2"/>
    <property type="match status" value="1"/>
</dbReference>
<dbReference type="InterPro" id="IPR036390">
    <property type="entry name" value="WH_DNA-bd_sf"/>
</dbReference>
<dbReference type="GeneTree" id="ENSGT00940000166343"/>
<name>A0A8C4S9N8_ERPCA</name>
<evidence type="ECO:0000256" key="5">
    <source>
        <dbReference type="ARBA" id="ARBA00023242"/>
    </source>
</evidence>
<keyword evidence="5 7" id="KW-0539">Nucleus</keyword>
<dbReference type="PRINTS" id="PR00053">
    <property type="entry name" value="FORKHEAD"/>
</dbReference>
<evidence type="ECO:0000313" key="10">
    <source>
        <dbReference type="Ensembl" id="ENSECRP00000013488.1"/>
    </source>
</evidence>
<evidence type="ECO:0000256" key="4">
    <source>
        <dbReference type="ARBA" id="ARBA00023163"/>
    </source>
</evidence>
<evidence type="ECO:0000259" key="9">
    <source>
        <dbReference type="PROSITE" id="PS50039"/>
    </source>
</evidence>
<dbReference type="CDD" id="cd20024">
    <property type="entry name" value="FH_FOXJ2-like"/>
    <property type="match status" value="1"/>
</dbReference>
<keyword evidence="11" id="KW-1185">Reference proteome</keyword>
<dbReference type="PROSITE" id="PS50039">
    <property type="entry name" value="FORK_HEAD_3"/>
    <property type="match status" value="1"/>
</dbReference>
<feature type="compositionally biased region" description="Polar residues" evidence="8">
    <location>
        <begin position="141"/>
        <end position="167"/>
    </location>
</feature>
<evidence type="ECO:0000256" key="3">
    <source>
        <dbReference type="ARBA" id="ARBA00023125"/>
    </source>
</evidence>
<accession>A0A8C4S9N8</accession>
<protein>
    <recommendedName>
        <fullName evidence="6">Forkhead box protein G1</fullName>
    </recommendedName>
</protein>
<dbReference type="GO" id="GO:0005634">
    <property type="term" value="C:nucleus"/>
    <property type="evidence" value="ECO:0007669"/>
    <property type="project" value="UniProtKB-SubCell"/>
</dbReference>
<feature type="DNA-binding region" description="Fork-head" evidence="7">
    <location>
        <begin position="44"/>
        <end position="127"/>
    </location>
</feature>
<reference evidence="10" key="2">
    <citation type="submission" date="2025-08" db="UniProtKB">
        <authorList>
            <consortium name="Ensembl"/>
        </authorList>
    </citation>
    <scope>IDENTIFICATION</scope>
</reference>
<keyword evidence="2" id="KW-0805">Transcription regulation</keyword>
<sequence>MSSNLGDSLTNMDWLPQLTLKKHSEGQPAGEHQSTNMNNEGISKPPHSYATLIGAAIASTPNGRMSLNDIYSWICEKYPYYRTAGSGWKNSIRHNLSLNKCFRKIPRPRDDPGKGSYWTIDSSPKEDSPLTLGVKRANPFEQETSQDSLPEQEGAVSQSDNECSNSVNEDKQFEPPPCKVPCLSLGPVYLQEDSMPISAATDKQGEPLLNHPLCTETDDSQHGVPLRFSFTELHLQDLESSFKSLCKTVLEKSTVQGDCSFQSCKNPCTLPLPRTHQTPLHTPTLPTFPTDVQQCSCNSVLDMNAIHAEPKTPQTTSGISAPPDWFSNIDSLKESFQAVNNLDWSSINLSQFPDLVESMRQAEHSNWLLDPSLFTSLCDSLNNFFTQTGLINSQNTQLHAGHAADFVSPSVQSQSGSISVPCELISPVNTSFQIGAEPAQNQTGNVSIFVQSRYHTPTSANGHPVEGFPSQDLTGQFTVPNCLGTTPGSSTLSSRPPPFPVQLSKYIRKGNSEEIADDFDWDQLLN</sequence>
<dbReference type="Pfam" id="PF00250">
    <property type="entry name" value="Forkhead"/>
    <property type="match status" value="1"/>
</dbReference>
<dbReference type="InterPro" id="IPR030456">
    <property type="entry name" value="TF_fork_head_CS_2"/>
</dbReference>
<feature type="compositionally biased region" description="Polar residues" evidence="8">
    <location>
        <begin position="32"/>
        <end position="41"/>
    </location>
</feature>
<dbReference type="Gene3D" id="1.10.10.10">
    <property type="entry name" value="Winged helix-like DNA-binding domain superfamily/Winged helix DNA-binding domain"/>
    <property type="match status" value="1"/>
</dbReference>
<comment type="subcellular location">
    <subcellularLocation>
        <location evidence="1 7">Nucleus</location>
    </subcellularLocation>
</comment>
<dbReference type="AlphaFoldDB" id="A0A8C4S9N8"/>
<dbReference type="Ensembl" id="ENSECRT00000013722.1">
    <property type="protein sequence ID" value="ENSECRP00000013488.1"/>
    <property type="gene ID" value="ENSECRG00000008997.1"/>
</dbReference>
<dbReference type="InterPro" id="IPR001766">
    <property type="entry name" value="Fork_head_dom"/>
</dbReference>
<dbReference type="PROSITE" id="PS00657">
    <property type="entry name" value="FORK_HEAD_1"/>
    <property type="match status" value="1"/>
</dbReference>